<dbReference type="GO" id="GO:0016791">
    <property type="term" value="F:phosphatase activity"/>
    <property type="evidence" value="ECO:0007669"/>
    <property type="project" value="TreeGrafter"/>
</dbReference>
<dbReference type="Gene3D" id="3.60.21.10">
    <property type="match status" value="1"/>
</dbReference>
<keyword evidence="3" id="KW-1185">Reference proteome</keyword>
<accession>A0A1I6TN66</accession>
<protein>
    <submittedName>
        <fullName evidence="2">Serine/threonine protein phosphatase 1</fullName>
    </submittedName>
</protein>
<evidence type="ECO:0000259" key="1">
    <source>
        <dbReference type="Pfam" id="PF00149"/>
    </source>
</evidence>
<dbReference type="OrthoDB" id="303721at2157"/>
<dbReference type="PANTHER" id="PTHR42850:SF4">
    <property type="entry name" value="ZINC-DEPENDENT ENDOPOLYPHOSPHATASE"/>
    <property type="match status" value="1"/>
</dbReference>
<dbReference type="Proteomes" id="UP000199199">
    <property type="component" value="Unassembled WGS sequence"/>
</dbReference>
<dbReference type="RefSeq" id="WP_092905990.1">
    <property type="nucleotide sequence ID" value="NZ_FOZS01000003.1"/>
</dbReference>
<dbReference type="AlphaFoldDB" id="A0A1I6TN66"/>
<dbReference type="CDD" id="cd00144">
    <property type="entry name" value="MPP_PPP_family"/>
    <property type="match status" value="1"/>
</dbReference>
<feature type="domain" description="Calcineurin-like phosphoesterase" evidence="1">
    <location>
        <begin position="26"/>
        <end position="181"/>
    </location>
</feature>
<reference evidence="3" key="1">
    <citation type="submission" date="2016-10" db="EMBL/GenBank/DDBJ databases">
        <authorList>
            <person name="Varghese N."/>
            <person name="Submissions S."/>
        </authorList>
    </citation>
    <scope>NUCLEOTIDE SEQUENCE [LARGE SCALE GENOMIC DNA]</scope>
    <source>
        <strain evidence="3">DSM 22427</strain>
    </source>
</reference>
<dbReference type="InterPro" id="IPR004843">
    <property type="entry name" value="Calcineurin-like_PHP"/>
</dbReference>
<gene>
    <name evidence="2" type="ORF">SAMN04488556_3238</name>
</gene>
<organism evidence="2 3">
    <name type="scientific">Halostagnicola kamekurae</name>
    <dbReference type="NCBI Taxonomy" id="619731"/>
    <lineage>
        <taxon>Archaea</taxon>
        <taxon>Methanobacteriati</taxon>
        <taxon>Methanobacteriota</taxon>
        <taxon>Stenosarchaea group</taxon>
        <taxon>Halobacteria</taxon>
        <taxon>Halobacteriales</taxon>
        <taxon>Natrialbaceae</taxon>
        <taxon>Halostagnicola</taxon>
    </lineage>
</organism>
<evidence type="ECO:0000313" key="3">
    <source>
        <dbReference type="Proteomes" id="UP000199199"/>
    </source>
</evidence>
<dbReference type="PANTHER" id="PTHR42850">
    <property type="entry name" value="METALLOPHOSPHOESTERASE"/>
    <property type="match status" value="1"/>
</dbReference>
<proteinExistence type="predicted"/>
<dbReference type="SUPFAM" id="SSF56300">
    <property type="entry name" value="Metallo-dependent phosphatases"/>
    <property type="match status" value="1"/>
</dbReference>
<name>A0A1I6TN66_9EURY</name>
<dbReference type="GO" id="GO:0005737">
    <property type="term" value="C:cytoplasm"/>
    <property type="evidence" value="ECO:0007669"/>
    <property type="project" value="TreeGrafter"/>
</dbReference>
<dbReference type="InterPro" id="IPR050126">
    <property type="entry name" value="Ap4A_hydrolase"/>
</dbReference>
<sequence length="229" mass="25183">MTSTVRSFDAVAFDHRRIDLENYDDVYIVGDVHGCLEDLETLLSILELGERDLAIFVGDLVRKGPDSKAVLERIDASSKLLSVRGNNEQKLLDGDKSLSDFGERERRIMESFPTAISWADGLVVHGGVDPTRAIGDHSSEDVLTMRAPDGDGYDGPFWFEEYDGPPRIFFGHTVLSEPFESESAVGLDTGCVYGGSLTAYDIGRDRFVTVESAGHVNRSDDKIVATDCQ</sequence>
<evidence type="ECO:0000313" key="2">
    <source>
        <dbReference type="EMBL" id="SFS90427.1"/>
    </source>
</evidence>
<dbReference type="InterPro" id="IPR029052">
    <property type="entry name" value="Metallo-depent_PP-like"/>
</dbReference>
<dbReference type="EMBL" id="FOZS01000003">
    <property type="protein sequence ID" value="SFS90427.1"/>
    <property type="molecule type" value="Genomic_DNA"/>
</dbReference>
<dbReference type="Pfam" id="PF00149">
    <property type="entry name" value="Metallophos"/>
    <property type="match status" value="1"/>
</dbReference>